<evidence type="ECO:0000259" key="11">
    <source>
        <dbReference type="SMART" id="SM00835"/>
    </source>
</evidence>
<keyword evidence="5 8" id="KW-0479">Metal-binding</keyword>
<protein>
    <recommendedName>
        <fullName evidence="10">Germin-like protein</fullName>
    </recommendedName>
</protein>
<comment type="subcellular location">
    <subcellularLocation>
        <location evidence="1 10">Secreted</location>
        <location evidence="1 10">Extracellular space</location>
        <location evidence="1 10">Apoplast</location>
    </subcellularLocation>
</comment>
<dbReference type="Pfam" id="PF00190">
    <property type="entry name" value="Cupin_1"/>
    <property type="match status" value="1"/>
</dbReference>
<proteinExistence type="inferred from homology"/>
<keyword evidence="6" id="KW-1015">Disulfide bond</keyword>
<feature type="binding site" evidence="9">
    <location>
        <position position="109"/>
    </location>
    <ligand>
        <name>Mn(2+)</name>
        <dbReference type="ChEBI" id="CHEBI:29035"/>
    </ligand>
</feature>
<keyword evidence="13" id="KW-1185">Reference proteome</keyword>
<evidence type="ECO:0000256" key="5">
    <source>
        <dbReference type="ARBA" id="ARBA00022723"/>
    </source>
</evidence>
<dbReference type="GO" id="GO:0048046">
    <property type="term" value="C:apoplast"/>
    <property type="evidence" value="ECO:0007669"/>
    <property type="project" value="UniProtKB-SubCell"/>
</dbReference>
<dbReference type="Proteomes" id="UP000017836">
    <property type="component" value="Unassembled WGS sequence"/>
</dbReference>
<dbReference type="OMA" id="ITPPHYH"/>
<dbReference type="HOGENOM" id="CLU_015790_0_3_1"/>
<evidence type="ECO:0000256" key="3">
    <source>
        <dbReference type="ARBA" id="ARBA00022523"/>
    </source>
</evidence>
<dbReference type="CDD" id="cd02241">
    <property type="entry name" value="cupin_OxOx"/>
    <property type="match status" value="1"/>
</dbReference>
<feature type="binding site" evidence="9">
    <location>
        <position position="104"/>
    </location>
    <ligand>
        <name>Mn(2+)</name>
        <dbReference type="ChEBI" id="CHEBI:29035"/>
    </ligand>
</feature>
<evidence type="ECO:0000256" key="8">
    <source>
        <dbReference type="PIRSR" id="PIRSR601929-1"/>
    </source>
</evidence>
<evidence type="ECO:0000256" key="6">
    <source>
        <dbReference type="ARBA" id="ARBA00023157"/>
    </source>
</evidence>
<keyword evidence="10" id="KW-0732">Signal</keyword>
<feature type="binding site" evidence="9">
    <location>
        <position position="102"/>
    </location>
    <ligand>
        <name>Mn(2+)</name>
        <dbReference type="ChEBI" id="CHEBI:29035"/>
    </ligand>
</feature>
<dbReference type="SMART" id="SM00835">
    <property type="entry name" value="Cupin_1"/>
    <property type="match status" value="1"/>
</dbReference>
<dbReference type="InterPro" id="IPR014710">
    <property type="entry name" value="RmlC-like_jellyroll"/>
</dbReference>
<sequence>METPSTSILLTLTLTISSLVLVRSGDPDILSDFLIPPTLDPSTVTRQFFTFTGFRNLRKANLTGKTNALITKATKKEFPVLHGQSVSVATLLYPPSGINPPHIHPRSAELLLVLQGELEVGFVDSTNKLFVQTLRAPDLFLFPKGLVHFQRDQRRYLGKGLCN</sequence>
<dbReference type="PRINTS" id="PR00325">
    <property type="entry name" value="GERMIN"/>
</dbReference>
<dbReference type="eggNOG" id="ENOG502S099">
    <property type="taxonomic scope" value="Eukaryota"/>
</dbReference>
<organism evidence="12 13">
    <name type="scientific">Amborella trichopoda</name>
    <dbReference type="NCBI Taxonomy" id="13333"/>
    <lineage>
        <taxon>Eukaryota</taxon>
        <taxon>Viridiplantae</taxon>
        <taxon>Streptophyta</taxon>
        <taxon>Embryophyta</taxon>
        <taxon>Tracheophyta</taxon>
        <taxon>Spermatophyta</taxon>
        <taxon>Magnoliopsida</taxon>
        <taxon>Amborellales</taxon>
        <taxon>Amborellaceae</taxon>
        <taxon>Amborella</taxon>
    </lineage>
</organism>
<gene>
    <name evidence="12" type="ORF">AMTR_s00002p00164000</name>
</gene>
<reference evidence="13" key="1">
    <citation type="journal article" date="2013" name="Science">
        <title>The Amborella genome and the evolution of flowering plants.</title>
        <authorList>
            <consortium name="Amborella Genome Project"/>
        </authorList>
    </citation>
    <scope>NUCLEOTIDE SEQUENCE [LARGE SCALE GENOMIC DNA]</scope>
</reference>
<feature type="domain" description="Cupin type-1" evidence="11">
    <location>
        <begin position="52"/>
        <end position="155"/>
    </location>
</feature>
<evidence type="ECO:0000313" key="13">
    <source>
        <dbReference type="Proteomes" id="UP000017836"/>
    </source>
</evidence>
<evidence type="ECO:0000256" key="10">
    <source>
        <dbReference type="RuleBase" id="RU366015"/>
    </source>
</evidence>
<name>W1P275_AMBTC</name>
<dbReference type="InterPro" id="IPR001929">
    <property type="entry name" value="Germin"/>
</dbReference>
<dbReference type="PANTHER" id="PTHR31238">
    <property type="entry name" value="GERMIN-LIKE PROTEIN SUBFAMILY 3 MEMBER 3"/>
    <property type="match status" value="1"/>
</dbReference>
<evidence type="ECO:0000256" key="1">
    <source>
        <dbReference type="ARBA" id="ARBA00004271"/>
    </source>
</evidence>
<comment type="similarity">
    <text evidence="2 10">Belongs to the germin family.</text>
</comment>
<dbReference type="InterPro" id="IPR006045">
    <property type="entry name" value="Cupin_1"/>
</dbReference>
<evidence type="ECO:0000313" key="12">
    <source>
        <dbReference type="EMBL" id="ERN01060.1"/>
    </source>
</evidence>
<dbReference type="PROSITE" id="PS00725">
    <property type="entry name" value="GERMIN"/>
    <property type="match status" value="1"/>
</dbReference>
<dbReference type="Gramene" id="ERN01060">
    <property type="protein sequence ID" value="ERN01060"/>
    <property type="gene ID" value="AMTR_s00002p00164000"/>
</dbReference>
<keyword evidence="4 10" id="KW-0964">Secreted</keyword>
<evidence type="ECO:0000256" key="4">
    <source>
        <dbReference type="ARBA" id="ARBA00022525"/>
    </source>
</evidence>
<feature type="binding site" evidence="8">
    <location>
        <position position="109"/>
    </location>
    <ligand>
        <name>oxalate</name>
        <dbReference type="ChEBI" id="CHEBI:30623"/>
    </ligand>
</feature>
<keyword evidence="3 10" id="KW-0052">Apoplast</keyword>
<evidence type="ECO:0000256" key="2">
    <source>
        <dbReference type="ARBA" id="ARBA00007456"/>
    </source>
</evidence>
<dbReference type="EMBL" id="KI394767">
    <property type="protein sequence ID" value="ERN01060.1"/>
    <property type="molecule type" value="Genomic_DNA"/>
</dbReference>
<dbReference type="GO" id="GO:0030145">
    <property type="term" value="F:manganese ion binding"/>
    <property type="evidence" value="ECO:0007669"/>
    <property type="project" value="UniProtKB-UniRule"/>
</dbReference>
<feature type="binding site" evidence="8">
    <location>
        <position position="99"/>
    </location>
    <ligand>
        <name>oxalate</name>
        <dbReference type="ChEBI" id="CHEBI:30623"/>
    </ligand>
</feature>
<evidence type="ECO:0000256" key="9">
    <source>
        <dbReference type="PIRSR" id="PIRSR601929-2"/>
    </source>
</evidence>
<feature type="chain" id="PRO_5019615019" description="Germin-like protein" evidence="10">
    <location>
        <begin position="25"/>
        <end position="163"/>
    </location>
</feature>
<dbReference type="AlphaFoldDB" id="W1P275"/>
<feature type="binding site" evidence="9">
    <location>
        <position position="148"/>
    </location>
    <ligand>
        <name>Mn(2+)</name>
        <dbReference type="ChEBI" id="CHEBI:29035"/>
    </ligand>
</feature>
<feature type="binding site" evidence="8">
    <location>
        <position position="104"/>
    </location>
    <ligand>
        <name>oxalate</name>
        <dbReference type="ChEBI" id="CHEBI:30623"/>
    </ligand>
</feature>
<accession>W1P275</accession>
<dbReference type="InterPro" id="IPR011051">
    <property type="entry name" value="RmlC_Cupin_sf"/>
</dbReference>
<dbReference type="SUPFAM" id="SSF51182">
    <property type="entry name" value="RmlC-like cupins"/>
    <property type="match status" value="1"/>
</dbReference>
<keyword evidence="7 8" id="KW-0464">Manganese</keyword>
<evidence type="ECO:0000256" key="7">
    <source>
        <dbReference type="ARBA" id="ARBA00023211"/>
    </source>
</evidence>
<feature type="signal peptide" evidence="10">
    <location>
        <begin position="1"/>
        <end position="24"/>
    </location>
</feature>
<dbReference type="Gene3D" id="2.60.120.10">
    <property type="entry name" value="Jelly Rolls"/>
    <property type="match status" value="1"/>
</dbReference>
<dbReference type="InterPro" id="IPR019780">
    <property type="entry name" value="Germin_Mn-BS"/>
</dbReference>